<dbReference type="PANTHER" id="PTHR30154">
    <property type="entry name" value="LEUCINE-RESPONSIVE REGULATORY PROTEIN"/>
    <property type="match status" value="1"/>
</dbReference>
<evidence type="ECO:0000259" key="4">
    <source>
        <dbReference type="PROSITE" id="PS50956"/>
    </source>
</evidence>
<dbReference type="Gene3D" id="3.30.70.920">
    <property type="match status" value="2"/>
</dbReference>
<protein>
    <submittedName>
        <fullName evidence="5">AsnC family transcriptional regulator</fullName>
    </submittedName>
</protein>
<feature type="domain" description="HTH asnC-type" evidence="4">
    <location>
        <begin position="9"/>
        <end position="69"/>
    </location>
</feature>
<keyword evidence="2" id="KW-0238">DNA-binding</keyword>
<dbReference type="AlphaFoldDB" id="A0AAU3GRZ5"/>
<dbReference type="InterPro" id="IPR019888">
    <property type="entry name" value="Tscrpt_reg_AsnC-like"/>
</dbReference>
<dbReference type="PRINTS" id="PR00033">
    <property type="entry name" value="HTHASNC"/>
</dbReference>
<proteinExistence type="predicted"/>
<dbReference type="EMBL" id="CP109535">
    <property type="protein sequence ID" value="WTY95786.1"/>
    <property type="molecule type" value="Genomic_DNA"/>
</dbReference>
<dbReference type="GO" id="GO:0043200">
    <property type="term" value="P:response to amino acid"/>
    <property type="evidence" value="ECO:0007669"/>
    <property type="project" value="TreeGrafter"/>
</dbReference>
<dbReference type="GO" id="GO:0005829">
    <property type="term" value="C:cytosol"/>
    <property type="evidence" value="ECO:0007669"/>
    <property type="project" value="TreeGrafter"/>
</dbReference>
<dbReference type="PANTHER" id="PTHR30154:SF34">
    <property type="entry name" value="TRANSCRIPTIONAL REGULATOR AZLB"/>
    <property type="match status" value="1"/>
</dbReference>
<evidence type="ECO:0000256" key="1">
    <source>
        <dbReference type="ARBA" id="ARBA00023015"/>
    </source>
</evidence>
<dbReference type="InterPro" id="IPR011008">
    <property type="entry name" value="Dimeric_a/b-barrel"/>
</dbReference>
<dbReference type="Pfam" id="PF01037">
    <property type="entry name" value="AsnC_trans_reg"/>
    <property type="match status" value="1"/>
</dbReference>
<dbReference type="Gene3D" id="1.10.10.10">
    <property type="entry name" value="Winged helix-like DNA-binding domain superfamily/Winged helix DNA-binding domain"/>
    <property type="match status" value="2"/>
</dbReference>
<dbReference type="GO" id="GO:0043565">
    <property type="term" value="F:sequence-specific DNA binding"/>
    <property type="evidence" value="ECO:0007669"/>
    <property type="project" value="InterPro"/>
</dbReference>
<evidence type="ECO:0000256" key="3">
    <source>
        <dbReference type="ARBA" id="ARBA00023163"/>
    </source>
</evidence>
<organism evidence="5">
    <name type="scientific">Streptomyces sp. NBC_01401</name>
    <dbReference type="NCBI Taxonomy" id="2903854"/>
    <lineage>
        <taxon>Bacteria</taxon>
        <taxon>Bacillati</taxon>
        <taxon>Actinomycetota</taxon>
        <taxon>Actinomycetes</taxon>
        <taxon>Kitasatosporales</taxon>
        <taxon>Streptomycetaceae</taxon>
        <taxon>Streptomyces</taxon>
    </lineage>
</organism>
<dbReference type="SUPFAM" id="SSF54909">
    <property type="entry name" value="Dimeric alpha+beta barrel"/>
    <property type="match status" value="2"/>
</dbReference>
<dbReference type="InterPro" id="IPR019887">
    <property type="entry name" value="Tscrpt_reg_AsnC/Lrp_C"/>
</dbReference>
<keyword evidence="3" id="KW-0804">Transcription</keyword>
<dbReference type="InterPro" id="IPR036388">
    <property type="entry name" value="WH-like_DNA-bd_sf"/>
</dbReference>
<dbReference type="PROSITE" id="PS50956">
    <property type="entry name" value="HTH_ASNC_2"/>
    <property type="match status" value="1"/>
</dbReference>
<keyword evidence="1" id="KW-0805">Transcription regulation</keyword>
<dbReference type="Pfam" id="PF13404">
    <property type="entry name" value="HTH_AsnC-type"/>
    <property type="match status" value="1"/>
</dbReference>
<evidence type="ECO:0000256" key="2">
    <source>
        <dbReference type="ARBA" id="ARBA00023125"/>
    </source>
</evidence>
<dbReference type="InterPro" id="IPR000485">
    <property type="entry name" value="AsnC-type_HTH_dom"/>
</dbReference>
<gene>
    <name evidence="5" type="ORF">OG626_13175</name>
</gene>
<reference evidence="5" key="1">
    <citation type="submission" date="2022-10" db="EMBL/GenBank/DDBJ databases">
        <title>The complete genomes of actinobacterial strains from the NBC collection.</title>
        <authorList>
            <person name="Joergensen T.S."/>
            <person name="Alvarez Arevalo M."/>
            <person name="Sterndorff E.B."/>
            <person name="Faurdal D."/>
            <person name="Vuksanovic O."/>
            <person name="Mourched A.-S."/>
            <person name="Charusanti P."/>
            <person name="Shaw S."/>
            <person name="Blin K."/>
            <person name="Weber T."/>
        </authorList>
    </citation>
    <scope>NUCLEOTIDE SEQUENCE</scope>
    <source>
        <strain evidence="5">NBC_01401</strain>
    </source>
</reference>
<evidence type="ECO:0000313" key="5">
    <source>
        <dbReference type="EMBL" id="WTY95786.1"/>
    </source>
</evidence>
<name>A0AAU3GRZ5_9ACTN</name>
<dbReference type="SUPFAM" id="SSF46785">
    <property type="entry name" value="Winged helix' DNA-binding domain"/>
    <property type="match status" value="2"/>
</dbReference>
<dbReference type="InterPro" id="IPR036390">
    <property type="entry name" value="WH_DNA-bd_sf"/>
</dbReference>
<sequence>MAPSTLDVLDVLDLKLLQALELDGRAPFSRIARVLGVSDQTVARRVHRLRTTARLRVTGMVDDSRLGRSSWIVRLGCTRGTAARLAATLAGRPDTHYVDLVAGGTEVVCAISPRSRQERDELLLERLQRTQGVTSVDAHCILRAYYGNTLRWLRKISALAPDEEAALRAPAPEPMAEPAAPDTDDQAVLEVLRRDGRATLTELRDATGLSEPVVKRRLERLRASGVLYLAIEYDHEPLGHGVEALCWLTVAPHALAEAGQAVAAQPQVRFAAAVTGRSNLVVSVLCRTTDDLYTFLSERIGGLSGVRDAETVVTLRRIKTLTHESRPHHAAGSG</sequence>
<dbReference type="Pfam" id="PF13412">
    <property type="entry name" value="HTH_24"/>
    <property type="match status" value="1"/>
</dbReference>
<accession>A0AAU3GRZ5</accession>
<dbReference type="SMART" id="SM00344">
    <property type="entry name" value="HTH_ASNC"/>
    <property type="match status" value="2"/>
</dbReference>